<comment type="caution">
    <text evidence="1">The sequence shown here is derived from an EMBL/GenBank/DDBJ whole genome shotgun (WGS) entry which is preliminary data.</text>
</comment>
<organism evidence="1 2">
    <name type="scientific">Dyadobacter arcticus</name>
    <dbReference type="NCBI Taxonomy" id="1078754"/>
    <lineage>
        <taxon>Bacteria</taxon>
        <taxon>Pseudomonadati</taxon>
        <taxon>Bacteroidota</taxon>
        <taxon>Cytophagia</taxon>
        <taxon>Cytophagales</taxon>
        <taxon>Spirosomataceae</taxon>
        <taxon>Dyadobacter</taxon>
    </lineage>
</organism>
<dbReference type="EMBL" id="JAASQJ010000001">
    <property type="protein sequence ID" value="NIJ51252.1"/>
    <property type="molecule type" value="Genomic_DNA"/>
</dbReference>
<evidence type="ECO:0000313" key="2">
    <source>
        <dbReference type="Proteomes" id="UP001179181"/>
    </source>
</evidence>
<evidence type="ECO:0000313" key="1">
    <source>
        <dbReference type="EMBL" id="NIJ51252.1"/>
    </source>
</evidence>
<name>A0ABX0UEA0_9BACT</name>
<sequence length="55" mass="6221">MKTKELIAGKTLPKGSIIDPSLSEKYANSNLFNKKFAKNDELIQRIGLPDFLKKK</sequence>
<reference evidence="1 2" key="1">
    <citation type="submission" date="2020-03" db="EMBL/GenBank/DDBJ databases">
        <title>Genomic Encyclopedia of Type Strains, Phase IV (KMG-IV): sequencing the most valuable type-strain genomes for metagenomic binning, comparative biology and taxonomic classification.</title>
        <authorList>
            <person name="Goeker M."/>
        </authorList>
    </citation>
    <scope>NUCLEOTIDE SEQUENCE [LARGE SCALE GENOMIC DNA]</scope>
    <source>
        <strain evidence="1 2">DSM 102865</strain>
    </source>
</reference>
<accession>A0ABX0UEA0</accession>
<protein>
    <submittedName>
        <fullName evidence="1">Uncharacterized protein</fullName>
    </submittedName>
</protein>
<keyword evidence="2" id="KW-1185">Reference proteome</keyword>
<dbReference type="RefSeq" id="WP_167266786.1">
    <property type="nucleotide sequence ID" value="NZ_JAASQJ010000001.1"/>
</dbReference>
<proteinExistence type="predicted"/>
<dbReference type="Proteomes" id="UP001179181">
    <property type="component" value="Unassembled WGS sequence"/>
</dbReference>
<gene>
    <name evidence="1" type="ORF">FHS68_000408</name>
</gene>